<evidence type="ECO:0008006" key="5">
    <source>
        <dbReference type="Google" id="ProtNLM"/>
    </source>
</evidence>
<organism evidence="3 4">
    <name type="scientific">Streptomyces coelicoflavus</name>
    <dbReference type="NCBI Taxonomy" id="285562"/>
    <lineage>
        <taxon>Bacteria</taxon>
        <taxon>Bacillati</taxon>
        <taxon>Actinomycetota</taxon>
        <taxon>Actinomycetes</taxon>
        <taxon>Kitasatosporales</taxon>
        <taxon>Streptomycetaceae</taxon>
        <taxon>Streptomyces</taxon>
    </lineage>
</organism>
<dbReference type="RefSeq" id="WP_164143211.1">
    <property type="nucleotide sequence ID" value="NZ_JAAGMB010000809.1"/>
</dbReference>
<protein>
    <recommendedName>
        <fullName evidence="5">EfeM/EfeO family lipoprotein</fullName>
    </recommendedName>
</protein>
<dbReference type="EMBL" id="JAAGMB010000809">
    <property type="protein sequence ID" value="NEB21634.1"/>
    <property type="molecule type" value="Genomic_DNA"/>
</dbReference>
<name>A0A6N9UVE8_9ACTN</name>
<accession>A0A6N9UVE8</accession>
<keyword evidence="4" id="KW-1185">Reference proteome</keyword>
<comment type="caution">
    <text evidence="3">The sequence shown here is derived from an EMBL/GenBank/DDBJ whole genome shotgun (WGS) entry which is preliminary data.</text>
</comment>
<evidence type="ECO:0000256" key="2">
    <source>
        <dbReference type="SAM" id="SignalP"/>
    </source>
</evidence>
<evidence type="ECO:0000313" key="4">
    <source>
        <dbReference type="Proteomes" id="UP000469545"/>
    </source>
</evidence>
<feature type="chain" id="PRO_5038535834" description="EfeM/EfeO family lipoprotein" evidence="2">
    <location>
        <begin position="30"/>
        <end position="308"/>
    </location>
</feature>
<keyword evidence="2" id="KW-0732">Signal</keyword>
<dbReference type="AlphaFoldDB" id="A0A6N9UVE8"/>
<evidence type="ECO:0000256" key="1">
    <source>
        <dbReference type="SAM" id="MobiDB-lite"/>
    </source>
</evidence>
<dbReference type="Proteomes" id="UP000469545">
    <property type="component" value="Unassembled WGS sequence"/>
</dbReference>
<feature type="signal peptide" evidence="2">
    <location>
        <begin position="1"/>
        <end position="29"/>
    </location>
</feature>
<reference evidence="3 4" key="1">
    <citation type="submission" date="2020-01" db="EMBL/GenBank/DDBJ databases">
        <title>Insect and environment-associated Actinomycetes.</title>
        <authorList>
            <person name="Currrie C."/>
            <person name="Chevrette M."/>
            <person name="Carlson C."/>
            <person name="Stubbendieck R."/>
            <person name="Wendt-Pienkowski E."/>
        </authorList>
    </citation>
    <scope>NUCLEOTIDE SEQUENCE [LARGE SCALE GENOMIC DNA]</scope>
    <source>
        <strain evidence="3 4">SID14172</strain>
    </source>
</reference>
<gene>
    <name evidence="3" type="ORF">G3I46_34930</name>
</gene>
<sequence length="308" mass="32976">MTRRTLATKCAAALLIGAAATGCGTAATAGPAGTTASADPGEGRELSDAERILVQRAEQELVKECMEEAGFEYWVGPLPTVDELRGGGYVLTDPAWAKRHGYGSRLQEKLQDVQRDDPNHAYANALPQEERVRYDRTLEGGPSSGMLTAELPGGGTVRTPAESCQADAKDRLYGDFSTWFRAEKTATNLSSLYVPALLGDQRFKSALGRWAACMREAGHAYADPEEIRAKLPDLTAGMGPDEAYATEVGLAVAEATCAVETGLADTARELEDEYREKELDRYGEDLAAYARMSVAALARAEKITGSTA</sequence>
<dbReference type="PROSITE" id="PS51257">
    <property type="entry name" value="PROKAR_LIPOPROTEIN"/>
    <property type="match status" value="1"/>
</dbReference>
<evidence type="ECO:0000313" key="3">
    <source>
        <dbReference type="EMBL" id="NEB21634.1"/>
    </source>
</evidence>
<proteinExistence type="predicted"/>
<feature type="region of interest" description="Disordered" evidence="1">
    <location>
        <begin position="141"/>
        <end position="161"/>
    </location>
</feature>